<dbReference type="InterPro" id="IPR027525">
    <property type="entry name" value="eIF3i"/>
</dbReference>
<sequence>MDLSSTEGFQISLHRHKRPITDLQFNRDGDLLFSASKDSSCCLWRCDGTILGTYDGHDGAVTSLAITKDSHMLLTGGGDRKAIIWDVVTGKLRYEISLDSIIKGVCFYPSDKCMAITCDDSYKQLPIIGIYDTRTCDTLEIFKPDTVPTKAVINRNETKLVYSDTQGNLNCVDLRTNKIIDQKKVHTSRINSLKTSFCETFFITGSSDAQSKIIDFNDLEVKKVFTAEEPINSATIFVDNLKVVCCGGLNARDVTSTRGKSYFEVNFYDVITAKKVGAYGTHFGTINSVDVNPNGEMYASGGEDGLISIVKFGEDFKKAPFTWIK</sequence>
<accession>A0ABQ7HZA1</accession>
<comment type="similarity">
    <text evidence="6">Belongs to the WD repeat STRAP family.</text>
</comment>
<dbReference type="PROSITE" id="PS50082">
    <property type="entry name" value="WD_REPEATS_2"/>
    <property type="match status" value="3"/>
</dbReference>
<evidence type="ECO:0000256" key="6">
    <source>
        <dbReference type="ARBA" id="ARBA00038394"/>
    </source>
</evidence>
<dbReference type="Pfam" id="PF24805">
    <property type="entry name" value="EIF3I"/>
    <property type="match status" value="1"/>
</dbReference>
<feature type="repeat" description="WD" evidence="8">
    <location>
        <begin position="279"/>
        <end position="309"/>
    </location>
</feature>
<evidence type="ECO:0000256" key="4">
    <source>
        <dbReference type="ARBA" id="ARBA00022737"/>
    </source>
</evidence>
<keyword evidence="4" id="KW-0677">Repeat</keyword>
<keyword evidence="1" id="KW-0963">Cytoplasm</keyword>
<dbReference type="SUPFAM" id="SSF50978">
    <property type="entry name" value="WD40 repeat-like"/>
    <property type="match status" value="1"/>
</dbReference>
<evidence type="ECO:0000256" key="1">
    <source>
        <dbReference type="ARBA" id="ARBA00022490"/>
    </source>
</evidence>
<keyword evidence="10" id="KW-1185">Reference proteome</keyword>
<reference evidence="9 10" key="1">
    <citation type="submission" date="2019-01" db="EMBL/GenBank/DDBJ databases">
        <title>Genomes sequencing and comparative genomics of infectious freshwater microsporidia, Cucumispora dikerogammari and Thelohania contejeani.</title>
        <authorList>
            <person name="Cormier A."/>
            <person name="Giraud I."/>
            <person name="Wattier R."/>
            <person name="Teixeira M."/>
            <person name="Grandjean F."/>
            <person name="Rigaud T."/>
            <person name="Cordaux R."/>
        </authorList>
    </citation>
    <scope>NUCLEOTIDE SEQUENCE [LARGE SCALE GENOMIC DNA]</scope>
    <source>
        <strain evidence="9">T1</strain>
        <tissue evidence="9">Spores</tissue>
    </source>
</reference>
<feature type="repeat" description="WD" evidence="8">
    <location>
        <begin position="13"/>
        <end position="44"/>
    </location>
</feature>
<dbReference type="PROSITE" id="PS00678">
    <property type="entry name" value="WD_REPEATS_1"/>
    <property type="match status" value="1"/>
</dbReference>
<name>A0ABQ7HZA1_9MICR</name>
<dbReference type="InterPro" id="IPR001680">
    <property type="entry name" value="WD40_rpt"/>
</dbReference>
<gene>
    <name evidence="9" type="primary">EIF3I</name>
    <name evidence="9" type="ORF">TCON_1274</name>
</gene>
<evidence type="ECO:0000313" key="9">
    <source>
        <dbReference type="EMBL" id="KAF7683520.1"/>
    </source>
</evidence>
<dbReference type="SMART" id="SM00320">
    <property type="entry name" value="WD40"/>
    <property type="match status" value="5"/>
</dbReference>
<dbReference type="PANTHER" id="PTHR19877">
    <property type="entry name" value="EUKARYOTIC TRANSLATION INITIATION FACTOR 3 SUBUNIT I"/>
    <property type="match status" value="1"/>
</dbReference>
<dbReference type="InterPro" id="IPR015943">
    <property type="entry name" value="WD40/YVTN_repeat-like_dom_sf"/>
</dbReference>
<feature type="repeat" description="WD" evidence="8">
    <location>
        <begin position="54"/>
        <end position="95"/>
    </location>
</feature>
<keyword evidence="5" id="KW-0648">Protein biosynthesis</keyword>
<keyword evidence="2 9" id="KW-0396">Initiation factor</keyword>
<evidence type="ECO:0000256" key="8">
    <source>
        <dbReference type="PROSITE-ProRule" id="PRU00221"/>
    </source>
</evidence>
<dbReference type="InterPro" id="IPR036322">
    <property type="entry name" value="WD40_repeat_dom_sf"/>
</dbReference>
<dbReference type="PANTHER" id="PTHR19877:SF1">
    <property type="entry name" value="EUKARYOTIC TRANSLATION INITIATION FACTOR 3 SUBUNIT I"/>
    <property type="match status" value="1"/>
</dbReference>
<evidence type="ECO:0000256" key="2">
    <source>
        <dbReference type="ARBA" id="ARBA00022540"/>
    </source>
</evidence>
<evidence type="ECO:0000256" key="3">
    <source>
        <dbReference type="ARBA" id="ARBA00022574"/>
    </source>
</evidence>
<dbReference type="InterPro" id="IPR019775">
    <property type="entry name" value="WD40_repeat_CS"/>
</dbReference>
<keyword evidence="3 8" id="KW-0853">WD repeat</keyword>
<evidence type="ECO:0000256" key="5">
    <source>
        <dbReference type="ARBA" id="ARBA00022917"/>
    </source>
</evidence>
<organism evidence="9 10">
    <name type="scientific">Astathelohania contejeani</name>
    <dbReference type="NCBI Taxonomy" id="164912"/>
    <lineage>
        <taxon>Eukaryota</taxon>
        <taxon>Fungi</taxon>
        <taxon>Fungi incertae sedis</taxon>
        <taxon>Microsporidia</taxon>
        <taxon>Astathelohaniidae</taxon>
        <taxon>Astathelohania</taxon>
    </lineage>
</organism>
<dbReference type="Proteomes" id="UP001516464">
    <property type="component" value="Unassembled WGS sequence"/>
</dbReference>
<dbReference type="EMBL" id="SBIQ01000078">
    <property type="protein sequence ID" value="KAF7683520.1"/>
    <property type="molecule type" value="Genomic_DNA"/>
</dbReference>
<proteinExistence type="inferred from homology"/>
<dbReference type="PROSITE" id="PS50294">
    <property type="entry name" value="WD_REPEATS_REGION"/>
    <property type="match status" value="2"/>
</dbReference>
<evidence type="ECO:0000313" key="10">
    <source>
        <dbReference type="Proteomes" id="UP001516464"/>
    </source>
</evidence>
<evidence type="ECO:0000256" key="7">
    <source>
        <dbReference type="ARBA" id="ARBA00040390"/>
    </source>
</evidence>
<dbReference type="GO" id="GO:0003743">
    <property type="term" value="F:translation initiation factor activity"/>
    <property type="evidence" value="ECO:0007669"/>
    <property type="project" value="UniProtKB-KW"/>
</dbReference>
<dbReference type="Gene3D" id="2.130.10.10">
    <property type="entry name" value="YVTN repeat-like/Quinoprotein amine dehydrogenase"/>
    <property type="match status" value="1"/>
</dbReference>
<comment type="caution">
    <text evidence="9">The sequence shown here is derived from an EMBL/GenBank/DDBJ whole genome shotgun (WGS) entry which is preliminary data.</text>
</comment>
<protein>
    <recommendedName>
        <fullName evidence="7">Serine-threonine kinase receptor-associated protein</fullName>
    </recommendedName>
</protein>